<evidence type="ECO:0000313" key="1">
    <source>
        <dbReference type="EMBL" id="UOP04392.1"/>
    </source>
</evidence>
<dbReference type="AlphaFoldDB" id="A0A8T9MW35"/>
<keyword evidence="2" id="KW-1185">Reference proteome</keyword>
<name>A0A8T9MW35_9NEIS</name>
<dbReference type="KEGG" id="ckh:LVJ77_08675"/>
<evidence type="ECO:0000313" key="2">
    <source>
        <dbReference type="Proteomes" id="UP000831534"/>
    </source>
</evidence>
<dbReference type="RefSeq" id="WP_027009878.1">
    <property type="nucleotide sequence ID" value="NZ_CP091521.1"/>
</dbReference>
<organism evidence="1 2">
    <name type="scientific">Conchiformibius kuhniae</name>
    <dbReference type="NCBI Taxonomy" id="211502"/>
    <lineage>
        <taxon>Bacteria</taxon>
        <taxon>Pseudomonadati</taxon>
        <taxon>Pseudomonadota</taxon>
        <taxon>Betaproteobacteria</taxon>
        <taxon>Neisseriales</taxon>
        <taxon>Neisseriaceae</taxon>
        <taxon>Conchiformibius</taxon>
    </lineage>
</organism>
<reference evidence="1" key="2">
    <citation type="submission" date="2024-09" db="EMBL/GenBank/DDBJ databases">
        <authorList>
            <person name="Veyrier F.J."/>
        </authorList>
    </citation>
    <scope>NUCLEOTIDE SEQUENCE</scope>
    <source>
        <strain evidence="1">17694</strain>
    </source>
</reference>
<protein>
    <submittedName>
        <fullName evidence="1">Uncharacterized protein</fullName>
    </submittedName>
</protein>
<dbReference type="EMBL" id="CP091521">
    <property type="protein sequence ID" value="UOP04392.1"/>
    <property type="molecule type" value="Genomic_DNA"/>
</dbReference>
<dbReference type="Proteomes" id="UP000831534">
    <property type="component" value="Chromosome"/>
</dbReference>
<accession>A0A8T9MW35</accession>
<reference evidence="1" key="1">
    <citation type="journal article" date="2022" name="Res Sq">
        <title>Evolution of multicellular longitudinally dividing oral cavity symbionts (Neisseriaceae).</title>
        <authorList>
            <person name="Nyongesa S."/>
            <person name="Weber P."/>
            <person name="Bernet E."/>
            <person name="Pullido F."/>
            <person name="Nieckarz M."/>
            <person name="Delaby M."/>
            <person name="Nieves C."/>
            <person name="Viehboeck T."/>
            <person name="Krause N."/>
            <person name="Rivera-Millot A."/>
            <person name="Nakamura A."/>
            <person name="Vischer N."/>
            <person name="VanNieuwenhze M."/>
            <person name="Brun Y."/>
            <person name="Cava F."/>
            <person name="Bulgheresi S."/>
            <person name="Veyrier F."/>
        </authorList>
    </citation>
    <scope>NUCLEOTIDE SEQUENCE</scope>
    <source>
        <strain evidence="1">17694</strain>
    </source>
</reference>
<proteinExistence type="predicted"/>
<gene>
    <name evidence="1" type="ORF">LVJ77_08675</name>
</gene>
<sequence>MINQFEISNHVKRQITDLLAQRETDLHSAMNDETLNREIAALLYAGLPAMLRKFYPLTKFQGFFWEKRAFLAEHIANRLQAAVKRG</sequence>